<gene>
    <name evidence="1" type="ORF">DPMN_185785</name>
</gene>
<dbReference type="Proteomes" id="UP000828390">
    <property type="component" value="Unassembled WGS sequence"/>
</dbReference>
<reference evidence="1" key="2">
    <citation type="submission" date="2020-11" db="EMBL/GenBank/DDBJ databases">
        <authorList>
            <person name="McCartney M.A."/>
            <person name="Auch B."/>
            <person name="Kono T."/>
            <person name="Mallez S."/>
            <person name="Becker A."/>
            <person name="Gohl D.M."/>
            <person name="Silverstein K.A.T."/>
            <person name="Koren S."/>
            <person name="Bechman K.B."/>
            <person name="Herman A."/>
            <person name="Abrahante J.E."/>
            <person name="Garbe J."/>
        </authorList>
    </citation>
    <scope>NUCLEOTIDE SEQUENCE</scope>
    <source>
        <strain evidence="1">Duluth1</strain>
        <tissue evidence="1">Whole animal</tissue>
    </source>
</reference>
<sequence length="59" mass="6827">MDQDNYPGGWGTLHSKERAANKAEITNMRQLLGQRYEFIQFNAVPHAPFCFYNTSSRMS</sequence>
<comment type="caution">
    <text evidence="1">The sequence shown here is derived from an EMBL/GenBank/DDBJ whole genome shotgun (WGS) entry which is preliminary data.</text>
</comment>
<proteinExistence type="predicted"/>
<reference evidence="1" key="1">
    <citation type="journal article" date="2019" name="bioRxiv">
        <title>The Genome of the Zebra Mussel, Dreissena polymorpha: A Resource for Invasive Species Research.</title>
        <authorList>
            <person name="McCartney M.A."/>
            <person name="Auch B."/>
            <person name="Kono T."/>
            <person name="Mallez S."/>
            <person name="Zhang Y."/>
            <person name="Obille A."/>
            <person name="Becker A."/>
            <person name="Abrahante J.E."/>
            <person name="Garbe J."/>
            <person name="Badalamenti J.P."/>
            <person name="Herman A."/>
            <person name="Mangelson H."/>
            <person name="Liachko I."/>
            <person name="Sullivan S."/>
            <person name="Sone E.D."/>
            <person name="Koren S."/>
            <person name="Silverstein K.A.T."/>
            <person name="Beckman K.B."/>
            <person name="Gohl D.M."/>
        </authorList>
    </citation>
    <scope>NUCLEOTIDE SEQUENCE</scope>
    <source>
        <strain evidence="1">Duluth1</strain>
        <tissue evidence="1">Whole animal</tissue>
    </source>
</reference>
<protein>
    <submittedName>
        <fullName evidence="1">Uncharacterized protein</fullName>
    </submittedName>
</protein>
<evidence type="ECO:0000313" key="2">
    <source>
        <dbReference type="Proteomes" id="UP000828390"/>
    </source>
</evidence>
<dbReference type="AlphaFoldDB" id="A0A9D4DLN9"/>
<name>A0A9D4DLN9_DREPO</name>
<evidence type="ECO:0000313" key="1">
    <source>
        <dbReference type="EMBL" id="KAH3751233.1"/>
    </source>
</evidence>
<keyword evidence="2" id="KW-1185">Reference proteome</keyword>
<organism evidence="1 2">
    <name type="scientific">Dreissena polymorpha</name>
    <name type="common">Zebra mussel</name>
    <name type="synonym">Mytilus polymorpha</name>
    <dbReference type="NCBI Taxonomy" id="45954"/>
    <lineage>
        <taxon>Eukaryota</taxon>
        <taxon>Metazoa</taxon>
        <taxon>Spiralia</taxon>
        <taxon>Lophotrochozoa</taxon>
        <taxon>Mollusca</taxon>
        <taxon>Bivalvia</taxon>
        <taxon>Autobranchia</taxon>
        <taxon>Heteroconchia</taxon>
        <taxon>Euheterodonta</taxon>
        <taxon>Imparidentia</taxon>
        <taxon>Neoheterodontei</taxon>
        <taxon>Myida</taxon>
        <taxon>Dreissenoidea</taxon>
        <taxon>Dreissenidae</taxon>
        <taxon>Dreissena</taxon>
    </lineage>
</organism>
<dbReference type="EMBL" id="JAIWYP010000010">
    <property type="protein sequence ID" value="KAH3751233.1"/>
    <property type="molecule type" value="Genomic_DNA"/>
</dbReference>
<accession>A0A9D4DLN9</accession>